<sequence>MLSGSQARRSLSRAWPRFMRRAARALRLWQAVVGGDGAKRSDYAGICGVVLPLVLSLGAGAAANAQPVLTDAQFKGPVTHYPHGVLGDRIEYSAMVLRDSRGRSHRIDLPVGGAVFEDLSPRLWDVTGDGQPEAVVVESDPQAGAQLAIYGLRGGALHKIAATPHIGTRFRWLAPVAAADLDGDGHIEIAYIDRPHLAKTLRVWRYRNGALQQVAQKAGLTNHRIGEDFITSGLRDCGAGPELITVDAGWTRIMATSLVAGRLISRDIGVFSNRDQLTARLHCLDPA</sequence>
<gene>
    <name evidence="2" type="ORF">PhaeoP66_01011</name>
</gene>
<organism evidence="2 3">
    <name type="scientific">Phaeobacter inhibens</name>
    <dbReference type="NCBI Taxonomy" id="221822"/>
    <lineage>
        <taxon>Bacteria</taxon>
        <taxon>Pseudomonadati</taxon>
        <taxon>Pseudomonadota</taxon>
        <taxon>Alphaproteobacteria</taxon>
        <taxon>Rhodobacterales</taxon>
        <taxon>Roseobacteraceae</taxon>
        <taxon>Phaeobacter</taxon>
    </lineage>
</organism>
<dbReference type="SUPFAM" id="SSF69318">
    <property type="entry name" value="Integrin alpha N-terminal domain"/>
    <property type="match status" value="1"/>
</dbReference>
<proteinExistence type="predicted"/>
<accession>A0ABM6RBN4</accession>
<dbReference type="EMBL" id="CP010705">
    <property type="protein sequence ID" value="AUQ93815.1"/>
    <property type="molecule type" value="Genomic_DNA"/>
</dbReference>
<name>A0ABM6RBN4_9RHOB</name>
<dbReference type="InterPro" id="IPR028994">
    <property type="entry name" value="Integrin_alpha_N"/>
</dbReference>
<reference evidence="2 3" key="2">
    <citation type="journal article" date="2017" name="Int. J. Syst. Evol. Microbiol.">
        <title>Adaptation of Surface-Associated Bacteria to the Open Ocean: A Genomically Distinct Subpopulation of Phaeobacter gallaeciensis Colonizes Pacific Mesozooplankton.</title>
        <authorList>
            <person name="Freese H.M."/>
            <person name="Methner A."/>
            <person name="Overmann J."/>
        </authorList>
    </citation>
    <scope>NUCLEOTIDE SEQUENCE [LARGE SCALE GENOMIC DNA]</scope>
    <source>
        <strain evidence="2 3">P66</strain>
    </source>
</reference>
<evidence type="ECO:0000313" key="3">
    <source>
        <dbReference type="Proteomes" id="UP000236536"/>
    </source>
</evidence>
<keyword evidence="3" id="KW-1185">Reference proteome</keyword>
<protein>
    <submittedName>
        <fullName evidence="2">Repeat protein domain protein in Vibrio, Colwellia, Bradyrhizobium and Shewanella</fullName>
    </submittedName>
</protein>
<dbReference type="RefSeq" id="WP_102873879.1">
    <property type="nucleotide sequence ID" value="NZ_CP010599.1"/>
</dbReference>
<keyword evidence="1" id="KW-0732">Signal</keyword>
<dbReference type="Proteomes" id="UP000236536">
    <property type="component" value="Chromosome"/>
</dbReference>
<dbReference type="InterPro" id="IPR013517">
    <property type="entry name" value="FG-GAP"/>
</dbReference>
<reference evidence="2 3" key="1">
    <citation type="journal article" date="2017" name="Genome Biol. Evol.">
        <title>Trajectories and Drivers of Genome Evolution in Surface-Associated Marine Phaeobacter.</title>
        <authorList>
            <person name="Freese H.M."/>
            <person name="Sikorski J."/>
            <person name="Bunk B."/>
            <person name="Scheuner C."/>
            <person name="Meier-Kolthoff J.P."/>
            <person name="Sproer C."/>
            <person name="Gram L."/>
            <person name="Overmann J."/>
        </authorList>
    </citation>
    <scope>NUCLEOTIDE SEQUENCE [LARGE SCALE GENOMIC DNA]</scope>
    <source>
        <strain evidence="2 3">P66</strain>
    </source>
</reference>
<dbReference type="Pfam" id="PF13517">
    <property type="entry name" value="FG-GAP_3"/>
    <property type="match status" value="1"/>
</dbReference>
<evidence type="ECO:0000256" key="1">
    <source>
        <dbReference type="ARBA" id="ARBA00022729"/>
    </source>
</evidence>
<evidence type="ECO:0000313" key="2">
    <source>
        <dbReference type="EMBL" id="AUQ93815.1"/>
    </source>
</evidence>